<comment type="caution">
    <text evidence="3">The sequence shown here is derived from an EMBL/GenBank/DDBJ whole genome shotgun (WGS) entry which is preliminary data.</text>
</comment>
<evidence type="ECO:0000259" key="2">
    <source>
        <dbReference type="Pfam" id="PF08906"/>
    </source>
</evidence>
<dbReference type="EMBL" id="JMCG01000001">
    <property type="protein sequence ID" value="KGK12033.1"/>
    <property type="molecule type" value="Genomic_DNA"/>
</dbReference>
<dbReference type="Proteomes" id="UP000029994">
    <property type="component" value="Unassembled WGS sequence"/>
</dbReference>
<gene>
    <name evidence="3" type="ORF">EA26_12215</name>
</gene>
<dbReference type="GeneID" id="43683927"/>
<dbReference type="AlphaFoldDB" id="A0A099M3X5"/>
<feature type="domain" description="GAD-related" evidence="1">
    <location>
        <begin position="11"/>
        <end position="112"/>
    </location>
</feature>
<feature type="domain" description="T6SS immunity protein Tdi1 C-terminal" evidence="2">
    <location>
        <begin position="145"/>
        <end position="204"/>
    </location>
</feature>
<dbReference type="Pfam" id="PF08906">
    <property type="entry name" value="T6SS_Tdi1_C"/>
    <property type="match status" value="1"/>
</dbReference>
<dbReference type="STRING" id="29495.EA26_12215"/>
<evidence type="ECO:0000259" key="1">
    <source>
        <dbReference type="Pfam" id="PF08887"/>
    </source>
</evidence>
<dbReference type="InterPro" id="IPR014983">
    <property type="entry name" value="GAD-rel"/>
</dbReference>
<keyword evidence="3" id="KW-0808">Transferase</keyword>
<dbReference type="Pfam" id="PF08887">
    <property type="entry name" value="GAD-like"/>
    <property type="match status" value="1"/>
</dbReference>
<evidence type="ECO:0000313" key="3">
    <source>
        <dbReference type="EMBL" id="KGK12033.1"/>
    </source>
</evidence>
<organism evidence="3 4">
    <name type="scientific">Vibrio navarrensis</name>
    <dbReference type="NCBI Taxonomy" id="29495"/>
    <lineage>
        <taxon>Bacteria</taxon>
        <taxon>Pseudomonadati</taxon>
        <taxon>Pseudomonadota</taxon>
        <taxon>Gammaproteobacteria</taxon>
        <taxon>Vibrionales</taxon>
        <taxon>Vibrionaceae</taxon>
        <taxon>Vibrio</taxon>
    </lineage>
</organism>
<dbReference type="RefSeq" id="WP_039427721.1">
    <property type="nucleotide sequence ID" value="NZ_CP061844.1"/>
</dbReference>
<proteinExistence type="predicted"/>
<protein>
    <submittedName>
        <fullName evidence="3">Glutamyl-tRNA amidotransferase</fullName>
    </submittedName>
</protein>
<keyword evidence="4" id="KW-1185">Reference proteome</keyword>
<reference evidence="3 4" key="1">
    <citation type="submission" date="2014-04" db="EMBL/GenBank/DDBJ databases">
        <title>Genome sequencing of Vibrio navarrensis strains.</title>
        <authorList>
            <person name="Gladney L.M."/>
            <person name="Katz L.S."/>
            <person name="Marino-Ramirez L."/>
            <person name="Jordan I.K."/>
        </authorList>
    </citation>
    <scope>NUCLEOTIDE SEQUENCE [LARGE SCALE GENOMIC DNA]</scope>
    <source>
        <strain evidence="3 4">ATCC 51183</strain>
    </source>
</reference>
<sequence>MTSSFKLDEDFEYFLEKFSTPFEQVPCSTETINRYKGKLPSRLLEYWREYGFCGFHDGLFWIVNPEDFEDIVDEWLSPTDILDHDIYHVFARNAFGDLFLWGEETGQKYKLSTSKGWIIEREGDPRPEHNSRIEWFFGGQTIDLHDIDDEDDNPLFEQCVKNLGALKSDEMFGFVPSLIAGGETKLENIHKVNIFVHLSLLAQFGQIEVLDKNALRKKAFGL</sequence>
<accession>A0A099M3X5</accession>
<dbReference type="GO" id="GO:0016740">
    <property type="term" value="F:transferase activity"/>
    <property type="evidence" value="ECO:0007669"/>
    <property type="project" value="UniProtKB-KW"/>
</dbReference>
<dbReference type="InterPro" id="IPR015002">
    <property type="entry name" value="T6SS_Tdi1_C"/>
</dbReference>
<evidence type="ECO:0000313" key="4">
    <source>
        <dbReference type="Proteomes" id="UP000029994"/>
    </source>
</evidence>
<name>A0A099M3X5_9VIBR</name>
<dbReference type="eggNOG" id="COG5620">
    <property type="taxonomic scope" value="Bacteria"/>
</dbReference>